<dbReference type="OrthoDB" id="341137at2"/>
<dbReference type="EMBL" id="VOSL01000051">
    <property type="protein sequence ID" value="TXD35264.1"/>
    <property type="molecule type" value="Genomic_DNA"/>
</dbReference>
<keyword evidence="3 7" id="KW-1133">Transmembrane helix</keyword>
<dbReference type="RefSeq" id="WP_146974609.1">
    <property type="nucleotide sequence ID" value="NZ_VOSL01000051.1"/>
</dbReference>
<dbReference type="GO" id="GO:0008488">
    <property type="term" value="F:gamma-glutamyl carboxylase activity"/>
    <property type="evidence" value="ECO:0007669"/>
    <property type="project" value="InterPro"/>
</dbReference>
<evidence type="ECO:0000313" key="9">
    <source>
        <dbReference type="EMBL" id="TXD35264.1"/>
    </source>
</evidence>
<keyword evidence="4 7" id="KW-0472">Membrane</keyword>
<keyword evidence="2 7" id="KW-0812">Transmembrane</keyword>
<dbReference type="Pfam" id="PF05090">
    <property type="entry name" value="HTTM"/>
    <property type="match status" value="1"/>
</dbReference>
<feature type="transmembrane region" description="Helical" evidence="7">
    <location>
        <begin position="12"/>
        <end position="32"/>
    </location>
</feature>
<accession>A0A5C6X971</accession>
<feature type="transmembrane region" description="Helical" evidence="7">
    <location>
        <begin position="200"/>
        <end position="222"/>
    </location>
</feature>
<dbReference type="AlphaFoldDB" id="A0A5C6X971"/>
<dbReference type="PANTHER" id="PTHR12639">
    <property type="entry name" value="VITAMIN K-DEPENDENT GAMMA-CARBOXYLASE"/>
    <property type="match status" value="1"/>
</dbReference>
<name>A0A5C6X971_9DELT</name>
<evidence type="ECO:0000256" key="4">
    <source>
        <dbReference type="ARBA" id="ARBA00023136"/>
    </source>
</evidence>
<comment type="subcellular location">
    <subcellularLocation>
        <location evidence="1">Endomembrane system</location>
        <topology evidence="1">Multi-pass membrane protein</topology>
    </subcellularLocation>
</comment>
<dbReference type="Pfam" id="PF22777">
    <property type="entry name" value="VKGC_lumenal_dom"/>
    <property type="match status" value="1"/>
</dbReference>
<evidence type="ECO:0000256" key="2">
    <source>
        <dbReference type="ARBA" id="ARBA00022692"/>
    </source>
</evidence>
<dbReference type="Proteomes" id="UP000321046">
    <property type="component" value="Unassembled WGS sequence"/>
</dbReference>
<dbReference type="InterPro" id="IPR053935">
    <property type="entry name" value="VKGC_lumenal_dom"/>
</dbReference>
<feature type="transmembrane region" description="Helical" evidence="7">
    <location>
        <begin position="68"/>
        <end position="97"/>
    </location>
</feature>
<reference evidence="9 10" key="1">
    <citation type="submission" date="2019-08" db="EMBL/GenBank/DDBJ databases">
        <title>Bradymonadales sp. TMQ2.</title>
        <authorList>
            <person name="Liang Q."/>
        </authorList>
    </citation>
    <scope>NUCLEOTIDE SEQUENCE [LARGE SCALE GENOMIC DNA]</scope>
    <source>
        <strain evidence="9 10">TMQ2</strain>
    </source>
</reference>
<dbReference type="PANTHER" id="PTHR12639:SF7">
    <property type="entry name" value="HTTM DOMAIN-CONTAINING PROTEIN"/>
    <property type="match status" value="1"/>
</dbReference>
<dbReference type="InterPro" id="IPR007782">
    <property type="entry name" value="VKG_COase"/>
</dbReference>
<keyword evidence="5" id="KW-1015">Disulfide bond</keyword>
<gene>
    <name evidence="9" type="ORF">FRC96_11330</name>
</gene>
<dbReference type="GO" id="GO:0012505">
    <property type="term" value="C:endomembrane system"/>
    <property type="evidence" value="ECO:0007669"/>
    <property type="project" value="UniProtKB-SubCell"/>
</dbReference>
<sequence>MRALFAPVPASALAFFRAAFGIAIFIGATRYLGYGWVTELYVTPEYHFTYWGFDWVKPWPGIGMHVHYALMGVLGLCVAAGLFYRASITLVFVMFTYVELIDKTAYLNHYYFVSLVALLMIFMPLHRAYSLDVRRKPELRRDWMPAWCVWIVRFQLGCVYVFAGIAKLEKDWLVHGEPMTIWLAARTDFPLVGHLFDLPWLGQAMSIAGCLFDLTIVVFLLWRPTRLGAYLTVVVFHVATGLLFNIGLFPLIMIALTPIFFDPDWPRRLWAKFKKVPYQAPELPEHLPARSPLLRQIGTAALALYVAVQLALPMRHLLYPGNVLWNQEGWRFSWRVMLIEKSGFLKFNVRDANSERRWVVYPRTFLNDRQLQLATGSPDMILQLAHHIAEDFRSRGVAEPQVFADAHLSLNGRPSTRFIDPKVDLAKEPRGLTHFDWVLPELSAAR</sequence>
<organism evidence="9 10">
    <name type="scientific">Lujinxingia vulgaris</name>
    <dbReference type="NCBI Taxonomy" id="2600176"/>
    <lineage>
        <taxon>Bacteria</taxon>
        <taxon>Deltaproteobacteria</taxon>
        <taxon>Bradymonadales</taxon>
        <taxon>Lujinxingiaceae</taxon>
        <taxon>Lujinxingia</taxon>
    </lineage>
</organism>
<evidence type="ECO:0000256" key="7">
    <source>
        <dbReference type="SAM" id="Phobius"/>
    </source>
</evidence>
<feature type="transmembrane region" description="Helical" evidence="7">
    <location>
        <begin position="147"/>
        <end position="166"/>
    </location>
</feature>
<feature type="transmembrane region" description="Helical" evidence="7">
    <location>
        <begin position="234"/>
        <end position="261"/>
    </location>
</feature>
<comment type="caution">
    <text evidence="9">The sequence shown here is derived from an EMBL/GenBank/DDBJ whole genome shotgun (WGS) entry which is preliminary data.</text>
</comment>
<evidence type="ECO:0000256" key="5">
    <source>
        <dbReference type="ARBA" id="ARBA00023157"/>
    </source>
</evidence>
<feature type="transmembrane region" description="Helical" evidence="7">
    <location>
        <begin position="109"/>
        <end position="126"/>
    </location>
</feature>
<evidence type="ECO:0000256" key="6">
    <source>
        <dbReference type="ARBA" id="ARBA00023239"/>
    </source>
</evidence>
<dbReference type="GO" id="GO:0019842">
    <property type="term" value="F:vitamin binding"/>
    <property type="evidence" value="ECO:0007669"/>
    <property type="project" value="TreeGrafter"/>
</dbReference>
<protein>
    <submittedName>
        <fullName evidence="9">HTTM domain-containing protein</fullName>
    </submittedName>
</protein>
<evidence type="ECO:0000256" key="3">
    <source>
        <dbReference type="ARBA" id="ARBA00022989"/>
    </source>
</evidence>
<evidence type="ECO:0000313" key="10">
    <source>
        <dbReference type="Proteomes" id="UP000321046"/>
    </source>
</evidence>
<dbReference type="InterPro" id="IPR053934">
    <property type="entry name" value="HTTM_dom"/>
</dbReference>
<evidence type="ECO:0000259" key="8">
    <source>
        <dbReference type="SMART" id="SM00752"/>
    </source>
</evidence>
<keyword evidence="6" id="KW-0456">Lyase</keyword>
<dbReference type="InterPro" id="IPR011020">
    <property type="entry name" value="HTTM-like"/>
</dbReference>
<proteinExistence type="predicted"/>
<dbReference type="SMART" id="SM00752">
    <property type="entry name" value="HTTM"/>
    <property type="match status" value="1"/>
</dbReference>
<feature type="domain" description="HTTM-like" evidence="8">
    <location>
        <begin position="5"/>
        <end position="265"/>
    </location>
</feature>
<evidence type="ECO:0000256" key="1">
    <source>
        <dbReference type="ARBA" id="ARBA00004127"/>
    </source>
</evidence>